<dbReference type="SUPFAM" id="SSF53756">
    <property type="entry name" value="UDP-Glycosyltransferase/glycogen phosphorylase"/>
    <property type="match status" value="1"/>
</dbReference>
<dbReference type="GO" id="GO:1901137">
    <property type="term" value="P:carbohydrate derivative biosynthetic process"/>
    <property type="evidence" value="ECO:0007669"/>
    <property type="project" value="UniProtKB-ARBA"/>
</dbReference>
<dbReference type="Pfam" id="PF13579">
    <property type="entry name" value="Glyco_trans_4_4"/>
    <property type="match status" value="1"/>
</dbReference>
<keyword evidence="6" id="KW-1185">Reference proteome</keyword>
<keyword evidence="1" id="KW-0328">Glycosyltransferase</keyword>
<dbReference type="PANTHER" id="PTHR45947:SF3">
    <property type="entry name" value="SULFOQUINOVOSYL TRANSFERASE SQD2"/>
    <property type="match status" value="1"/>
</dbReference>
<reference evidence="5 6" key="1">
    <citation type="submission" date="2019-03" db="EMBL/GenBank/DDBJ databases">
        <title>Draft genome sequences of novel Actinobacteria.</title>
        <authorList>
            <person name="Sahin N."/>
            <person name="Ay H."/>
            <person name="Saygin H."/>
        </authorList>
    </citation>
    <scope>NUCLEOTIDE SEQUENCE [LARGE SCALE GENOMIC DNA]</scope>
    <source>
        <strain evidence="5 6">H3C3</strain>
    </source>
</reference>
<feature type="domain" description="Glycosyltransferase subfamily 4-like N-terminal" evidence="4">
    <location>
        <begin position="27"/>
        <end position="204"/>
    </location>
</feature>
<sequence length="415" mass="44487">MSSSPRRILLISEHADPLATPGVGYQGGQNVYVRELATRLARLGAETDVLCRADSPAQPVREQITPGAQVIRVQAGPAGPWPRDRFGEVLDEFIQQADAAWRVAGGYDLVHSHYWYSGLTGLHLAREYGAPLAHSHMSIGAVRRASLDGDPGAAQEALFADRHRAECTLARQADALTAYYPGDAEDQQQMLGASPERLHTVPPGVDTTVHRPLDRREARQRTSLPADVPIVLFTGRLEARKGLADLIAAMPAILRAHPRTRLVVVGGTRHRTDADSAAALTAIRELGLQDQVLMAGSVPQQETAAYYSAADVTVAPSRYEPYGLVAVESLACGVPAVVADVGGLAWIVGDESVGDRVPPRDPDAIAAAVAGVLDRGPGAYHRACLDRVADGLTAEHWVDGIQRMYRAVYGTVRTH</sequence>
<evidence type="ECO:0000313" key="6">
    <source>
        <dbReference type="Proteomes" id="UP000294513"/>
    </source>
</evidence>
<dbReference type="GO" id="GO:0016758">
    <property type="term" value="F:hexosyltransferase activity"/>
    <property type="evidence" value="ECO:0007669"/>
    <property type="project" value="TreeGrafter"/>
</dbReference>
<accession>A0A4R5BC45</accession>
<evidence type="ECO:0000259" key="3">
    <source>
        <dbReference type="Pfam" id="PF00534"/>
    </source>
</evidence>
<gene>
    <name evidence="5" type="ORF">E1298_22250</name>
</gene>
<dbReference type="PANTHER" id="PTHR45947">
    <property type="entry name" value="SULFOQUINOVOSYL TRANSFERASE SQD2"/>
    <property type="match status" value="1"/>
</dbReference>
<keyword evidence="2 5" id="KW-0808">Transferase</keyword>
<dbReference type="Pfam" id="PF00534">
    <property type="entry name" value="Glycos_transf_1"/>
    <property type="match status" value="1"/>
</dbReference>
<dbReference type="Proteomes" id="UP000294513">
    <property type="component" value="Unassembled WGS sequence"/>
</dbReference>
<dbReference type="AlphaFoldDB" id="A0A4R5BC45"/>
<evidence type="ECO:0000256" key="1">
    <source>
        <dbReference type="ARBA" id="ARBA00022676"/>
    </source>
</evidence>
<dbReference type="InterPro" id="IPR001296">
    <property type="entry name" value="Glyco_trans_1"/>
</dbReference>
<dbReference type="InterPro" id="IPR050194">
    <property type="entry name" value="Glycosyltransferase_grp1"/>
</dbReference>
<comment type="caution">
    <text evidence="5">The sequence shown here is derived from an EMBL/GenBank/DDBJ whole genome shotgun (WGS) entry which is preliminary data.</text>
</comment>
<dbReference type="InterPro" id="IPR028098">
    <property type="entry name" value="Glyco_trans_4-like_N"/>
</dbReference>
<evidence type="ECO:0000313" key="5">
    <source>
        <dbReference type="EMBL" id="TDD82769.1"/>
    </source>
</evidence>
<protein>
    <submittedName>
        <fullName evidence="5">Glycosyltransferase</fullName>
    </submittedName>
</protein>
<proteinExistence type="predicted"/>
<dbReference type="Gene3D" id="3.40.50.2000">
    <property type="entry name" value="Glycogen Phosphorylase B"/>
    <property type="match status" value="2"/>
</dbReference>
<dbReference type="OrthoDB" id="9810929at2"/>
<name>A0A4R5BC45_9ACTN</name>
<feature type="domain" description="Glycosyl transferase family 1" evidence="3">
    <location>
        <begin position="214"/>
        <end position="375"/>
    </location>
</feature>
<dbReference type="EMBL" id="SMKU01000120">
    <property type="protein sequence ID" value="TDD82769.1"/>
    <property type="molecule type" value="Genomic_DNA"/>
</dbReference>
<dbReference type="RefSeq" id="WP_131896268.1">
    <property type="nucleotide sequence ID" value="NZ_SMKU01000120.1"/>
</dbReference>
<evidence type="ECO:0000259" key="4">
    <source>
        <dbReference type="Pfam" id="PF13579"/>
    </source>
</evidence>
<organism evidence="5 6">
    <name type="scientific">Actinomadura rubrisoli</name>
    <dbReference type="NCBI Taxonomy" id="2530368"/>
    <lineage>
        <taxon>Bacteria</taxon>
        <taxon>Bacillati</taxon>
        <taxon>Actinomycetota</taxon>
        <taxon>Actinomycetes</taxon>
        <taxon>Streptosporangiales</taxon>
        <taxon>Thermomonosporaceae</taxon>
        <taxon>Actinomadura</taxon>
    </lineage>
</organism>
<evidence type="ECO:0000256" key="2">
    <source>
        <dbReference type="ARBA" id="ARBA00022679"/>
    </source>
</evidence>